<sequence length="49" mass="5912">MMYLTMGKRTKIRYNVIFATRKVTEEKIVLALRFGWKRKGYLTSKRLSK</sequence>
<dbReference type="AlphaFoldDB" id="A0A438J0P0"/>
<protein>
    <submittedName>
        <fullName evidence="1">Uncharacterized protein</fullName>
    </submittedName>
</protein>
<gene>
    <name evidence="1" type="ORF">CK203_031111</name>
</gene>
<dbReference type="Proteomes" id="UP000288805">
    <property type="component" value="Unassembled WGS sequence"/>
</dbReference>
<accession>A0A438J0P0</accession>
<organism evidence="1 2">
    <name type="scientific">Vitis vinifera</name>
    <name type="common">Grape</name>
    <dbReference type="NCBI Taxonomy" id="29760"/>
    <lineage>
        <taxon>Eukaryota</taxon>
        <taxon>Viridiplantae</taxon>
        <taxon>Streptophyta</taxon>
        <taxon>Embryophyta</taxon>
        <taxon>Tracheophyta</taxon>
        <taxon>Spermatophyta</taxon>
        <taxon>Magnoliopsida</taxon>
        <taxon>eudicotyledons</taxon>
        <taxon>Gunneridae</taxon>
        <taxon>Pentapetalae</taxon>
        <taxon>rosids</taxon>
        <taxon>Vitales</taxon>
        <taxon>Vitaceae</taxon>
        <taxon>Viteae</taxon>
        <taxon>Vitis</taxon>
    </lineage>
</organism>
<proteinExistence type="predicted"/>
<name>A0A438J0P0_VITVI</name>
<dbReference type="EMBL" id="QGNW01000070">
    <property type="protein sequence ID" value="RVX02537.1"/>
    <property type="molecule type" value="Genomic_DNA"/>
</dbReference>
<reference evidence="1 2" key="1">
    <citation type="journal article" date="2018" name="PLoS Genet.">
        <title>Population sequencing reveals clonal diversity and ancestral inbreeding in the grapevine cultivar Chardonnay.</title>
        <authorList>
            <person name="Roach M.J."/>
            <person name="Johnson D.L."/>
            <person name="Bohlmann J."/>
            <person name="van Vuuren H.J."/>
            <person name="Jones S.J."/>
            <person name="Pretorius I.S."/>
            <person name="Schmidt S.A."/>
            <person name="Borneman A.R."/>
        </authorList>
    </citation>
    <scope>NUCLEOTIDE SEQUENCE [LARGE SCALE GENOMIC DNA]</scope>
    <source>
        <strain evidence="2">cv. Chardonnay</strain>
        <tissue evidence="1">Leaf</tissue>
    </source>
</reference>
<comment type="caution">
    <text evidence="1">The sequence shown here is derived from an EMBL/GenBank/DDBJ whole genome shotgun (WGS) entry which is preliminary data.</text>
</comment>
<evidence type="ECO:0000313" key="1">
    <source>
        <dbReference type="EMBL" id="RVX02537.1"/>
    </source>
</evidence>
<evidence type="ECO:0000313" key="2">
    <source>
        <dbReference type="Proteomes" id="UP000288805"/>
    </source>
</evidence>